<protein>
    <submittedName>
        <fullName evidence="4">WD repeat-containing 90-like</fullName>
    </submittedName>
</protein>
<feature type="compositionally biased region" description="Basic and acidic residues" evidence="3">
    <location>
        <begin position="256"/>
        <end position="265"/>
    </location>
</feature>
<evidence type="ECO:0000313" key="5">
    <source>
        <dbReference type="Proteomes" id="UP001152795"/>
    </source>
</evidence>
<keyword evidence="2" id="KW-0677">Repeat</keyword>
<keyword evidence="1" id="KW-0853">WD repeat</keyword>
<dbReference type="GO" id="GO:0005814">
    <property type="term" value="C:centriole"/>
    <property type="evidence" value="ECO:0007669"/>
    <property type="project" value="TreeGrafter"/>
</dbReference>
<evidence type="ECO:0000313" key="4">
    <source>
        <dbReference type="EMBL" id="CAB4019048.1"/>
    </source>
</evidence>
<dbReference type="OrthoDB" id="6252103at2759"/>
<proteinExistence type="predicted"/>
<gene>
    <name evidence="4" type="ORF">PACLA_8A078352</name>
</gene>
<evidence type="ECO:0000256" key="2">
    <source>
        <dbReference type="ARBA" id="ARBA00022737"/>
    </source>
</evidence>
<evidence type="ECO:0000256" key="1">
    <source>
        <dbReference type="ARBA" id="ARBA00022574"/>
    </source>
</evidence>
<feature type="region of interest" description="Disordered" evidence="3">
    <location>
        <begin position="256"/>
        <end position="286"/>
    </location>
</feature>
<dbReference type="Gene3D" id="2.130.10.10">
    <property type="entry name" value="YVTN repeat-like/Quinoprotein amine dehydrogenase"/>
    <property type="match status" value="1"/>
</dbReference>
<dbReference type="InterPro" id="IPR001680">
    <property type="entry name" value="WD40_rpt"/>
</dbReference>
<dbReference type="Pfam" id="PF05018">
    <property type="entry name" value="CFA20_dom"/>
    <property type="match status" value="1"/>
</dbReference>
<keyword evidence="5" id="KW-1185">Reference proteome</keyword>
<dbReference type="InterPro" id="IPR015943">
    <property type="entry name" value="WD40/YVTN_repeat-like_dom_sf"/>
</dbReference>
<feature type="non-terminal residue" evidence="4">
    <location>
        <position position="606"/>
    </location>
</feature>
<dbReference type="InterPro" id="IPR007714">
    <property type="entry name" value="CFA20_dom"/>
</dbReference>
<dbReference type="SUPFAM" id="SSF50978">
    <property type="entry name" value="WD40 repeat-like"/>
    <property type="match status" value="1"/>
</dbReference>
<dbReference type="SMART" id="SM00320">
    <property type="entry name" value="WD40"/>
    <property type="match status" value="3"/>
</dbReference>
<organism evidence="4 5">
    <name type="scientific">Paramuricea clavata</name>
    <name type="common">Red gorgonian</name>
    <name type="synonym">Violescent sea-whip</name>
    <dbReference type="NCBI Taxonomy" id="317549"/>
    <lineage>
        <taxon>Eukaryota</taxon>
        <taxon>Metazoa</taxon>
        <taxon>Cnidaria</taxon>
        <taxon>Anthozoa</taxon>
        <taxon>Octocorallia</taxon>
        <taxon>Malacalcyonacea</taxon>
        <taxon>Plexauridae</taxon>
        <taxon>Paramuricea</taxon>
    </lineage>
</organism>
<sequence length="606" mass="67928">MSKLWQHPYVNIFKHYNISEWKKCAKEGEVTPVMDKQLKCTVYRITGSIPAGNYIQFPRTSTQSLSLTGRYLYLLFKPISGKYFVAHIDIATEDGLAVRISFSNLFKEFKSTSTWLQFPFVPRPPPGSVDEAILASSTSHDSLGHVSIGTRYTFLMLDLQYIVSFYLNQKYAYLKNIRLCANMLVKGLFTSDTDYEPGLSINEARKLGLMSTGYVPVPRDMAFHVPKGMDWDELYDVIKFPGKRKPVKKGIIHGDGMDFKDKPFPDESGQPTFDDKSNKQHQAVSSRVALVDKLSPKKSAGKRRQVVATHVPAAGLDVPVGVQANDHLDTQVYAYKSSPKMNLPRKDQSTAVKPRVIKDKKKIKFSQNVEPNKQDRPLTTRRGFKSLKPDPILKLKRIVGYGGATFREVLWTKNGACVVYPCHAVIVSMEISTGHQRFFIGHTDKVSSLTFNGNTSILASGQLGQSTVIRIWRYHSGDCIAIFNSQVRSLHCLSFSNSGGVLCGSGKDSHGKQMVVVWDTSRCGKSGEVSVIAKAHTDVDISRIKIAPFDDTRMISCGRDNIRFWRVRHASLRSCPVDLGSHHSIEFTDFCFGHETVDGNNKKQRV</sequence>
<dbReference type="PANTHER" id="PTHR13720:SF24">
    <property type="entry name" value="WD REPEAT-CONTAINING PROTEIN 90"/>
    <property type="match status" value="1"/>
</dbReference>
<dbReference type="Pfam" id="PF00400">
    <property type="entry name" value="WD40"/>
    <property type="match status" value="1"/>
</dbReference>
<dbReference type="AlphaFoldDB" id="A0A7D9EYX1"/>
<dbReference type="InterPro" id="IPR036322">
    <property type="entry name" value="WD40_repeat_dom_sf"/>
</dbReference>
<dbReference type="InterPro" id="IPR050630">
    <property type="entry name" value="WD_repeat_EMAP"/>
</dbReference>
<name>A0A7D9EYX1_PARCT</name>
<dbReference type="EMBL" id="CACRXK020010272">
    <property type="protein sequence ID" value="CAB4019048.1"/>
    <property type="molecule type" value="Genomic_DNA"/>
</dbReference>
<reference evidence="4" key="1">
    <citation type="submission" date="2020-04" db="EMBL/GenBank/DDBJ databases">
        <authorList>
            <person name="Alioto T."/>
            <person name="Alioto T."/>
            <person name="Gomez Garrido J."/>
        </authorList>
    </citation>
    <scope>NUCLEOTIDE SEQUENCE</scope>
    <source>
        <strain evidence="4">A484AB</strain>
    </source>
</reference>
<evidence type="ECO:0000256" key="3">
    <source>
        <dbReference type="SAM" id="MobiDB-lite"/>
    </source>
</evidence>
<accession>A0A7D9EYX1</accession>
<dbReference type="Proteomes" id="UP001152795">
    <property type="component" value="Unassembled WGS sequence"/>
</dbReference>
<comment type="caution">
    <text evidence="4">The sequence shown here is derived from an EMBL/GenBank/DDBJ whole genome shotgun (WGS) entry which is preliminary data.</text>
</comment>
<dbReference type="PANTHER" id="PTHR13720">
    <property type="entry name" value="WD-40 REPEAT PROTEIN"/>
    <property type="match status" value="1"/>
</dbReference>